<dbReference type="RefSeq" id="WP_151157804.1">
    <property type="nucleotide sequence ID" value="NZ_VZRA01000005.1"/>
</dbReference>
<feature type="transmembrane region" description="Helical" evidence="1">
    <location>
        <begin position="132"/>
        <end position="149"/>
    </location>
</feature>
<keyword evidence="3" id="KW-1185">Reference proteome</keyword>
<name>A0ABQ6TLL0_9BACT</name>
<feature type="transmembrane region" description="Helical" evidence="1">
    <location>
        <begin position="263"/>
        <end position="279"/>
    </location>
</feature>
<gene>
    <name evidence="2" type="ORF">F6V30_15120</name>
</gene>
<keyword evidence="1" id="KW-1133">Transmembrane helix</keyword>
<evidence type="ECO:0000313" key="2">
    <source>
        <dbReference type="EMBL" id="KAB0668835.1"/>
    </source>
</evidence>
<feature type="transmembrane region" description="Helical" evidence="1">
    <location>
        <begin position="205"/>
        <end position="225"/>
    </location>
</feature>
<feature type="transmembrane region" description="Helical" evidence="1">
    <location>
        <begin position="76"/>
        <end position="98"/>
    </location>
</feature>
<feature type="transmembrane region" description="Helical" evidence="1">
    <location>
        <begin position="105"/>
        <end position="126"/>
    </location>
</feature>
<evidence type="ECO:0000256" key="1">
    <source>
        <dbReference type="SAM" id="Phobius"/>
    </source>
</evidence>
<keyword evidence="1" id="KW-0812">Transmembrane</keyword>
<dbReference type="Proteomes" id="UP000798046">
    <property type="component" value="Unassembled WGS sequence"/>
</dbReference>
<reference evidence="2 3" key="1">
    <citation type="journal article" date="2020" name="Microorganisms">
        <title>Description of Three Novel Members in the Family Geobacteraceae, Oryzomonas japonicum gen. nov., sp. nov., Oryzomonas sagensis sp. nov., and Oryzomonas ruber sp. nov.</title>
        <authorList>
            <person name="Xu Z."/>
            <person name="Masuda Y."/>
            <person name="Hayakawa C."/>
            <person name="Ushijima N."/>
            <person name="Kawano K."/>
            <person name="Shiratori Y."/>
            <person name="Senoo K."/>
            <person name="Itoh H."/>
        </authorList>
    </citation>
    <scope>NUCLEOTIDE SEQUENCE [LARGE SCALE GENOMIC DNA]</scope>
    <source>
        <strain evidence="2 3">Red100</strain>
    </source>
</reference>
<dbReference type="EMBL" id="VZRA01000005">
    <property type="protein sequence ID" value="KAB0668835.1"/>
    <property type="molecule type" value="Genomic_DNA"/>
</dbReference>
<evidence type="ECO:0008006" key="4">
    <source>
        <dbReference type="Google" id="ProtNLM"/>
    </source>
</evidence>
<sequence>MKIDWKYVGVFALAAVAASFLYYYKFLNNFFVDDDFKYLENMFHGPLAVLLGYGTIRVVSNTVWWPLYALSGLDPFGYNLFGVVMHAVDSVLLCIFLMRLTGDKILAAICGGIFVLNSVGCDALFWKAASNTLINVFFYLITLYLYVVYRQEGSRKHLLLSIASYLVAMFSKEDAASMPFIILLLELTFFDGLRSVKETIMRTVPYAAVIVAYALTNHLVFNVLLNTSAEHIQFFKIRPLHSLLTPWSVFFLRPEGFLKPDNPAIPATIIGIVASFFWVKNRKLLYFGYGWIFLAFLPQSFTSLGHLEPIYIANSISRYMYITSIGSSLVLGAVMVRLREKFSRTVFLCGVVIFFSLFIPLNYGLVQARGVEWQNGNEQTARFLVAIKKIIPVLPPKTNIFIEEPPAGRAFIQQALRAFYGNTDITWISDPIHYVHQPGVNSFLVTCLWGYEGELSLHVRWNDSAGQKHYVSSDF</sequence>
<organism evidence="2 3">
    <name type="scientific">Oryzomonas sagensis</name>
    <dbReference type="NCBI Taxonomy" id="2603857"/>
    <lineage>
        <taxon>Bacteria</taxon>
        <taxon>Pseudomonadati</taxon>
        <taxon>Thermodesulfobacteriota</taxon>
        <taxon>Desulfuromonadia</taxon>
        <taxon>Geobacterales</taxon>
        <taxon>Geobacteraceae</taxon>
        <taxon>Oryzomonas</taxon>
    </lineage>
</organism>
<feature type="transmembrane region" description="Helical" evidence="1">
    <location>
        <begin position="286"/>
        <end position="307"/>
    </location>
</feature>
<keyword evidence="1" id="KW-0472">Membrane</keyword>
<proteinExistence type="predicted"/>
<accession>A0ABQ6TLL0</accession>
<comment type="caution">
    <text evidence="2">The sequence shown here is derived from an EMBL/GenBank/DDBJ whole genome shotgun (WGS) entry which is preliminary data.</text>
</comment>
<feature type="transmembrane region" description="Helical" evidence="1">
    <location>
        <begin position="6"/>
        <end position="24"/>
    </location>
</feature>
<feature type="transmembrane region" description="Helical" evidence="1">
    <location>
        <begin position="345"/>
        <end position="365"/>
    </location>
</feature>
<feature type="transmembrane region" description="Helical" evidence="1">
    <location>
        <begin position="319"/>
        <end position="338"/>
    </location>
</feature>
<evidence type="ECO:0000313" key="3">
    <source>
        <dbReference type="Proteomes" id="UP000798046"/>
    </source>
</evidence>
<protein>
    <recommendedName>
        <fullName evidence="4">Glycosyltransferase RgtA/B/C/D-like domain-containing protein</fullName>
    </recommendedName>
</protein>